<sequence length="119" mass="13042">MLRHDGCVRVGPHSGLWVLVLCRVKMRARAVVPGVVCRTSSHVDALVGLLAMHATGARPLRTVGDASRSGARMERFSVLRRLLAVVVLLMVHLLGFCLLPLVLRHVVDHCSWGVGRAHR</sequence>
<dbReference type="AlphaFoldDB" id="A0A6B0UNB0"/>
<name>A0A6B0UNB0_IXORI</name>
<reference evidence="2" key="1">
    <citation type="submission" date="2019-12" db="EMBL/GenBank/DDBJ databases">
        <title>An insight into the sialome of adult female Ixodes ricinus ticks feeding for 6 days.</title>
        <authorList>
            <person name="Perner J."/>
            <person name="Ribeiro J.M.C."/>
        </authorList>
    </citation>
    <scope>NUCLEOTIDE SEQUENCE</scope>
    <source>
        <strain evidence="2">Semi-engorged</strain>
        <tissue evidence="2">Salivary glands</tissue>
    </source>
</reference>
<keyword evidence="1" id="KW-0472">Membrane</keyword>
<protein>
    <submittedName>
        <fullName evidence="2">Uncharacterized protein</fullName>
    </submittedName>
</protein>
<keyword evidence="1" id="KW-1133">Transmembrane helix</keyword>
<proteinExistence type="predicted"/>
<keyword evidence="1" id="KW-0812">Transmembrane</keyword>
<organism evidence="2">
    <name type="scientific">Ixodes ricinus</name>
    <name type="common">Common tick</name>
    <name type="synonym">Acarus ricinus</name>
    <dbReference type="NCBI Taxonomy" id="34613"/>
    <lineage>
        <taxon>Eukaryota</taxon>
        <taxon>Metazoa</taxon>
        <taxon>Ecdysozoa</taxon>
        <taxon>Arthropoda</taxon>
        <taxon>Chelicerata</taxon>
        <taxon>Arachnida</taxon>
        <taxon>Acari</taxon>
        <taxon>Parasitiformes</taxon>
        <taxon>Ixodida</taxon>
        <taxon>Ixodoidea</taxon>
        <taxon>Ixodidae</taxon>
        <taxon>Ixodinae</taxon>
        <taxon>Ixodes</taxon>
    </lineage>
</organism>
<feature type="transmembrane region" description="Helical" evidence="1">
    <location>
        <begin position="82"/>
        <end position="103"/>
    </location>
</feature>
<evidence type="ECO:0000313" key="2">
    <source>
        <dbReference type="EMBL" id="MXU91024.1"/>
    </source>
</evidence>
<dbReference type="EMBL" id="GIFC01008941">
    <property type="protein sequence ID" value="MXU91024.1"/>
    <property type="molecule type" value="Transcribed_RNA"/>
</dbReference>
<accession>A0A6B0UNB0</accession>
<evidence type="ECO:0000256" key="1">
    <source>
        <dbReference type="SAM" id="Phobius"/>
    </source>
</evidence>